<dbReference type="EC" id="3.4.-.-" evidence="11"/>
<protein>
    <recommendedName>
        <fullName evidence="3 11">Protease PrsW</fullName>
        <ecNumber evidence="11">3.4.-.-</ecNumber>
    </recommendedName>
    <alternativeName>
        <fullName evidence="10 11">Protease responsible for activating sigma-W</fullName>
    </alternativeName>
</protein>
<evidence type="ECO:0000256" key="4">
    <source>
        <dbReference type="ARBA" id="ARBA00022475"/>
    </source>
</evidence>
<evidence type="ECO:0000256" key="10">
    <source>
        <dbReference type="ARBA" id="ARBA00030345"/>
    </source>
</evidence>
<dbReference type="PANTHER" id="PTHR36844">
    <property type="entry name" value="PROTEASE PRSW"/>
    <property type="match status" value="1"/>
</dbReference>
<dbReference type="PANTHER" id="PTHR36844:SF1">
    <property type="entry name" value="PROTEASE PRSW"/>
    <property type="match status" value="1"/>
</dbReference>
<dbReference type="AlphaFoldDB" id="A0A852T9D7"/>
<organism evidence="13 14">
    <name type="scientific">Neobacillus niacini</name>
    <dbReference type="NCBI Taxonomy" id="86668"/>
    <lineage>
        <taxon>Bacteria</taxon>
        <taxon>Bacillati</taxon>
        <taxon>Bacillota</taxon>
        <taxon>Bacilli</taxon>
        <taxon>Bacillales</taxon>
        <taxon>Bacillaceae</taxon>
        <taxon>Neobacillus</taxon>
    </lineage>
</organism>
<feature type="transmembrane region" description="Helical" evidence="12">
    <location>
        <begin position="100"/>
        <end position="121"/>
    </location>
</feature>
<proteinExistence type="inferred from homology"/>
<evidence type="ECO:0000256" key="12">
    <source>
        <dbReference type="SAM" id="Phobius"/>
    </source>
</evidence>
<dbReference type="GO" id="GO:0006508">
    <property type="term" value="P:proteolysis"/>
    <property type="evidence" value="ECO:0007669"/>
    <property type="project" value="UniProtKB-KW"/>
</dbReference>
<keyword evidence="8 12" id="KW-1133">Transmembrane helix</keyword>
<dbReference type="PIRSF" id="PIRSF016933">
    <property type="entry name" value="PrsW"/>
    <property type="match status" value="1"/>
</dbReference>
<dbReference type="Proteomes" id="UP000548423">
    <property type="component" value="Unassembled WGS sequence"/>
</dbReference>
<evidence type="ECO:0000256" key="11">
    <source>
        <dbReference type="PIRNR" id="PIRNR016933"/>
    </source>
</evidence>
<keyword evidence="9 11" id="KW-0472">Membrane</keyword>
<evidence type="ECO:0000256" key="9">
    <source>
        <dbReference type="ARBA" id="ARBA00023136"/>
    </source>
</evidence>
<keyword evidence="6 12" id="KW-0812">Transmembrane</keyword>
<name>A0A852T9D7_9BACI</name>
<gene>
    <name evidence="13" type="ORF">F4694_001580</name>
</gene>
<dbReference type="InterPro" id="IPR023596">
    <property type="entry name" value="Peptidase_PrsW_arch/bac"/>
</dbReference>
<feature type="transmembrane region" description="Helical" evidence="12">
    <location>
        <begin position="67"/>
        <end position="88"/>
    </location>
</feature>
<dbReference type="InterPro" id="IPR026898">
    <property type="entry name" value="PrsW"/>
</dbReference>
<comment type="subcellular location">
    <subcellularLocation>
        <location evidence="1">Cell membrane</location>
        <topology evidence="1">Multi-pass membrane protein</topology>
    </subcellularLocation>
</comment>
<evidence type="ECO:0000256" key="2">
    <source>
        <dbReference type="ARBA" id="ARBA00009165"/>
    </source>
</evidence>
<evidence type="ECO:0000256" key="6">
    <source>
        <dbReference type="ARBA" id="ARBA00022692"/>
    </source>
</evidence>
<dbReference type="Pfam" id="PF13367">
    <property type="entry name" value="PrsW-protease"/>
    <property type="match status" value="1"/>
</dbReference>
<dbReference type="NCBIfam" id="NF033739">
    <property type="entry name" value="intramemb_PrsW"/>
    <property type="match status" value="1"/>
</dbReference>
<feature type="transmembrane region" description="Helical" evidence="12">
    <location>
        <begin position="186"/>
        <end position="203"/>
    </location>
</feature>
<evidence type="ECO:0000256" key="8">
    <source>
        <dbReference type="ARBA" id="ARBA00022989"/>
    </source>
</evidence>
<evidence type="ECO:0000256" key="3">
    <source>
        <dbReference type="ARBA" id="ARBA00018997"/>
    </source>
</evidence>
<sequence>MLGILSAGIAPGLALLSYFYLKDEYESEPILVVLRTFMFGALLVFPIMFIQHVLHTENIIKSGFIEAFLSSSLLEEFFKWFILFYAIYQHVELDEPFDGIVYGVAVSLGFATVENIFYLIANGIEHAMARALLPVSSHALFGVIMGFYIGKAKFTEGKKAKWVIISLFLPFILHGLYDYILISQENWLYIILPFMIFLWWFGLRKVKLARILTTNHKKKQYSTQNSFHS</sequence>
<feature type="transmembrane region" description="Helical" evidence="12">
    <location>
        <begin position="162"/>
        <end position="180"/>
    </location>
</feature>
<evidence type="ECO:0000313" key="13">
    <source>
        <dbReference type="EMBL" id="NYE04831.1"/>
    </source>
</evidence>
<dbReference type="GO" id="GO:0005886">
    <property type="term" value="C:plasma membrane"/>
    <property type="evidence" value="ECO:0007669"/>
    <property type="project" value="UniProtKB-SubCell"/>
</dbReference>
<reference evidence="14" key="2">
    <citation type="submission" date="2020-08" db="EMBL/GenBank/DDBJ databases">
        <title>The Agave Microbiome: Exploring the role of microbial communities in plant adaptations to desert environments.</title>
        <authorList>
            <person name="Partida-Martinez L.P."/>
        </authorList>
    </citation>
    <scope>NUCLEOTIDE SEQUENCE [LARGE SCALE GENOMIC DNA]</scope>
    <source>
        <strain evidence="14">AT2.8</strain>
    </source>
</reference>
<comment type="function">
    <text evidence="11">Involved in the degradation of specific anti-sigma factors.</text>
</comment>
<comment type="similarity">
    <text evidence="2 11">Belongs to the protease PrsW family.</text>
</comment>
<comment type="caution">
    <text evidence="13">The sequence shown here is derived from an EMBL/GenBank/DDBJ whole genome shotgun (WGS) entry which is preliminary data.</text>
</comment>
<evidence type="ECO:0000256" key="1">
    <source>
        <dbReference type="ARBA" id="ARBA00004651"/>
    </source>
</evidence>
<feature type="transmembrane region" description="Helical" evidence="12">
    <location>
        <begin position="127"/>
        <end position="150"/>
    </location>
</feature>
<keyword evidence="5 11" id="KW-0645">Protease</keyword>
<dbReference type="GO" id="GO:0008233">
    <property type="term" value="F:peptidase activity"/>
    <property type="evidence" value="ECO:0007669"/>
    <property type="project" value="UniProtKB-KW"/>
</dbReference>
<keyword evidence="4 11" id="KW-1003">Cell membrane</keyword>
<evidence type="ECO:0000256" key="5">
    <source>
        <dbReference type="ARBA" id="ARBA00022670"/>
    </source>
</evidence>
<reference evidence="14" key="1">
    <citation type="submission" date="2020-07" db="EMBL/GenBank/DDBJ databases">
        <authorList>
            <person name="Partida-Martinez L."/>
            <person name="Huntemann M."/>
            <person name="Clum A."/>
            <person name="Wang J."/>
            <person name="Palaniappan K."/>
            <person name="Ritter S."/>
            <person name="Chen I.-M."/>
            <person name="Stamatis D."/>
            <person name="Reddy T."/>
            <person name="O'Malley R."/>
            <person name="Daum C."/>
            <person name="Shapiro N."/>
            <person name="Ivanova N."/>
            <person name="Kyrpides N."/>
            <person name="Woyke T."/>
        </authorList>
    </citation>
    <scope>NUCLEOTIDE SEQUENCE [LARGE SCALE GENOMIC DNA]</scope>
    <source>
        <strain evidence="14">AT2.8</strain>
    </source>
</reference>
<accession>A0A852T9D7</accession>
<feature type="transmembrane region" description="Helical" evidence="12">
    <location>
        <begin position="33"/>
        <end position="55"/>
    </location>
</feature>
<evidence type="ECO:0000256" key="7">
    <source>
        <dbReference type="ARBA" id="ARBA00022801"/>
    </source>
</evidence>
<keyword evidence="7 11" id="KW-0378">Hydrolase</keyword>
<evidence type="ECO:0000313" key="14">
    <source>
        <dbReference type="Proteomes" id="UP000548423"/>
    </source>
</evidence>
<dbReference type="EMBL" id="JACCBX010000003">
    <property type="protein sequence ID" value="NYE04831.1"/>
    <property type="molecule type" value="Genomic_DNA"/>
</dbReference>
<feature type="transmembrane region" description="Helical" evidence="12">
    <location>
        <begin position="6"/>
        <end position="21"/>
    </location>
</feature>